<dbReference type="Proteomes" id="UP001212997">
    <property type="component" value="Unassembled WGS sequence"/>
</dbReference>
<keyword evidence="7" id="KW-0325">Glycoprotein</keyword>
<comment type="caution">
    <text evidence="16">The sequence shown here is derived from an EMBL/GenBank/DDBJ whole genome shotgun (WGS) entry which is preliminary data.</text>
</comment>
<dbReference type="AlphaFoldDB" id="A0AAD5YG04"/>
<dbReference type="CDD" id="cd14752">
    <property type="entry name" value="GH31_N"/>
    <property type="match status" value="1"/>
</dbReference>
<sequence>MRALCSLILLAALPLSLAVKSHDFKTCSQAGFCRRGRALSARAKESDSWTSPYSLDAASLALSPDQASFTAGVKSSLYPDIKFGLDVRIHEDGVVRVRMDEINGLRKRYDEAASWALVSDPKISHDIKWVVGKKEIRAKYGSKGFTETVVLNGQGLLHMEHFRTKAPEPPKVENETTEGNPEAEAAQQVLEVPNPRAWFEGDTEDAYWEESFSSWTDSKPKGPESLSVDINFPNHGHVYGIPQHASTLSLRTTTGENPYYTDPYRLYNADTFEYIADSTMSLYGSIPLMHAHSADSTVAVFHAIGSETWVDIEHPSSKSTRTHWISESGILDIFIIPGPTPEAVFAQYSKLTGTQANPADWSLGYHQCRWNYVSSDDVRTLQKRFDEEDIPVDVFWLDIEYSEEHKYFIWDKKNFPDPVDMIKDVEALERKMVIIIDPHLKRVSSYPVYQEAVDRGLLAKQKNGNEYEGWCWSGSSAWVDFFNPGSWDWWKTLFKTNALGDGKFSWTESTENVYIWNDMNEPAVFNGPEISMPRDNVHYGGWEHRDLHNINGMLFSNMTSQAITARSDPPKRPFVLTRAFYAGSQRFGAMWTGDNLGTWEHMAVGIKMVLANSIAGFSFAGSDVGGFFGNPDPEMLVRWYHVGAFSPFFRAHAHIDTKRREPFLLDQPYKGIVKDILRLRYSMLPIWYTAFRESSVTGLPVVRPHYVVFPQDEAGFAIDDQFWVGGSGLLVKPVTEKGVSEVSVYLPEDQHLHTQVYYDYFTHQTYRGSAKGKNVTVPAALHQVPLLVRGGSILPTRERPRRSSPLMKKDPFTLRVALDKAGNARGELYLDDGVTFSHQQGHIVWREFKSEKQGKGFKISSHDLAKANPSEAVDGVALTTYDPANAFARSIQDVRIEKVVVLGLPTEPSSVKIGSEDAQWEYTPGVAASGKVDGVASVLVIKDPKASVIADWQILIA</sequence>
<evidence type="ECO:0000256" key="1">
    <source>
        <dbReference type="ARBA" id="ARBA00004240"/>
    </source>
</evidence>
<dbReference type="GO" id="GO:0017177">
    <property type="term" value="C:glucosidase II complex"/>
    <property type="evidence" value="ECO:0007669"/>
    <property type="project" value="TreeGrafter"/>
</dbReference>
<feature type="domain" description="Glycoside hydrolase family 31 TIM barrel" evidence="12">
    <location>
        <begin position="357"/>
        <end position="690"/>
    </location>
</feature>
<keyword evidence="6" id="KW-0256">Endoplasmic reticulum</keyword>
<evidence type="ECO:0000313" key="17">
    <source>
        <dbReference type="Proteomes" id="UP001212997"/>
    </source>
</evidence>
<evidence type="ECO:0000256" key="9">
    <source>
        <dbReference type="ARBA" id="ARBA00042895"/>
    </source>
</evidence>
<dbReference type="GO" id="GO:0005975">
    <property type="term" value="P:carbohydrate metabolic process"/>
    <property type="evidence" value="ECO:0007669"/>
    <property type="project" value="InterPro"/>
</dbReference>
<feature type="domain" description="DUF5110" evidence="14">
    <location>
        <begin position="812"/>
        <end position="859"/>
    </location>
</feature>
<evidence type="ECO:0000256" key="4">
    <source>
        <dbReference type="ARBA" id="ARBA00022729"/>
    </source>
</evidence>
<keyword evidence="4 11" id="KW-0732">Signal</keyword>
<dbReference type="PROSITE" id="PS00129">
    <property type="entry name" value="GLYCOSYL_HYDROL_F31_1"/>
    <property type="match status" value="1"/>
</dbReference>
<name>A0AAD5YG04_9APHY</name>
<evidence type="ECO:0000256" key="11">
    <source>
        <dbReference type="SAM" id="SignalP"/>
    </source>
</evidence>
<comment type="subcellular location">
    <subcellularLocation>
        <location evidence="1">Endoplasmic reticulum</location>
    </subcellularLocation>
</comment>
<evidence type="ECO:0000256" key="6">
    <source>
        <dbReference type="ARBA" id="ARBA00022824"/>
    </source>
</evidence>
<dbReference type="SUPFAM" id="SSF51445">
    <property type="entry name" value="(Trans)glycosidases"/>
    <property type="match status" value="1"/>
</dbReference>
<evidence type="ECO:0000259" key="13">
    <source>
        <dbReference type="Pfam" id="PF13802"/>
    </source>
</evidence>
<dbReference type="Pfam" id="PF17137">
    <property type="entry name" value="DUF5110"/>
    <property type="match status" value="1"/>
</dbReference>
<evidence type="ECO:0000256" key="2">
    <source>
        <dbReference type="ARBA" id="ARBA00004833"/>
    </source>
</evidence>
<dbReference type="SUPFAM" id="SSF74650">
    <property type="entry name" value="Galactose mutarotase-like"/>
    <property type="match status" value="1"/>
</dbReference>
<dbReference type="EMBL" id="JANAWD010000231">
    <property type="protein sequence ID" value="KAJ3483364.1"/>
    <property type="molecule type" value="Genomic_DNA"/>
</dbReference>
<dbReference type="GO" id="GO:0090599">
    <property type="term" value="F:alpha-glucosidase activity"/>
    <property type="evidence" value="ECO:0007669"/>
    <property type="project" value="TreeGrafter"/>
</dbReference>
<dbReference type="InterPro" id="IPR048395">
    <property type="entry name" value="Glyco_hydro_31_C"/>
</dbReference>
<evidence type="ECO:0000313" key="16">
    <source>
        <dbReference type="EMBL" id="KAJ3483364.1"/>
    </source>
</evidence>
<dbReference type="Gene3D" id="2.60.40.1760">
    <property type="entry name" value="glycosyl hydrolase (family 31)"/>
    <property type="match status" value="1"/>
</dbReference>
<dbReference type="PANTHER" id="PTHR22762:SF54">
    <property type="entry name" value="BCDNA.GH04962"/>
    <property type="match status" value="1"/>
</dbReference>
<keyword evidence="8 10" id="KW-0326">Glycosidase</keyword>
<protein>
    <recommendedName>
        <fullName evidence="9">Glucosidase II subunit alpha</fullName>
    </recommendedName>
</protein>
<evidence type="ECO:0000259" key="14">
    <source>
        <dbReference type="Pfam" id="PF17137"/>
    </source>
</evidence>
<feature type="domain" description="Glycoside hydrolase family 31 N-terminal" evidence="13">
    <location>
        <begin position="85"/>
        <end position="311"/>
    </location>
</feature>
<dbReference type="SUPFAM" id="SSF51011">
    <property type="entry name" value="Glycosyl hydrolase domain"/>
    <property type="match status" value="1"/>
</dbReference>
<dbReference type="Pfam" id="PF13802">
    <property type="entry name" value="Gal_mutarotas_2"/>
    <property type="match status" value="1"/>
</dbReference>
<organism evidence="16 17">
    <name type="scientific">Meripilus lineatus</name>
    <dbReference type="NCBI Taxonomy" id="2056292"/>
    <lineage>
        <taxon>Eukaryota</taxon>
        <taxon>Fungi</taxon>
        <taxon>Dikarya</taxon>
        <taxon>Basidiomycota</taxon>
        <taxon>Agaricomycotina</taxon>
        <taxon>Agaricomycetes</taxon>
        <taxon>Polyporales</taxon>
        <taxon>Meripilaceae</taxon>
        <taxon>Meripilus</taxon>
    </lineage>
</organism>
<dbReference type="InterPro" id="IPR000322">
    <property type="entry name" value="Glyco_hydro_31_TIM"/>
</dbReference>
<dbReference type="PANTHER" id="PTHR22762">
    <property type="entry name" value="ALPHA-GLUCOSIDASE"/>
    <property type="match status" value="1"/>
</dbReference>
<dbReference type="InterPro" id="IPR011013">
    <property type="entry name" value="Gal_mutarotase_sf_dom"/>
</dbReference>
<evidence type="ECO:0000256" key="5">
    <source>
        <dbReference type="ARBA" id="ARBA00022801"/>
    </source>
</evidence>
<dbReference type="GO" id="GO:0006491">
    <property type="term" value="P:N-glycan processing"/>
    <property type="evidence" value="ECO:0007669"/>
    <property type="project" value="TreeGrafter"/>
</dbReference>
<dbReference type="InterPro" id="IPR033403">
    <property type="entry name" value="DUF5110"/>
</dbReference>
<feature type="chain" id="PRO_5042173113" description="Glucosidase II subunit alpha" evidence="11">
    <location>
        <begin position="19"/>
        <end position="957"/>
    </location>
</feature>
<dbReference type="InterPro" id="IPR025887">
    <property type="entry name" value="Glyco_hydro_31_N_dom"/>
</dbReference>
<proteinExistence type="inferred from homology"/>
<comment type="pathway">
    <text evidence="2">Glycan metabolism; N-glycan metabolism.</text>
</comment>
<evidence type="ECO:0000256" key="8">
    <source>
        <dbReference type="ARBA" id="ARBA00023295"/>
    </source>
</evidence>
<comment type="similarity">
    <text evidence="3 10">Belongs to the glycosyl hydrolase 31 family.</text>
</comment>
<accession>A0AAD5YG04</accession>
<dbReference type="InterPro" id="IPR030458">
    <property type="entry name" value="Glyco_hydro_31_AS"/>
</dbReference>
<feature type="signal peptide" evidence="11">
    <location>
        <begin position="1"/>
        <end position="18"/>
    </location>
</feature>
<evidence type="ECO:0000256" key="7">
    <source>
        <dbReference type="ARBA" id="ARBA00023180"/>
    </source>
</evidence>
<evidence type="ECO:0000256" key="3">
    <source>
        <dbReference type="ARBA" id="ARBA00007806"/>
    </source>
</evidence>
<evidence type="ECO:0000259" key="15">
    <source>
        <dbReference type="Pfam" id="PF21365"/>
    </source>
</evidence>
<dbReference type="Gene3D" id="3.20.20.80">
    <property type="entry name" value="Glycosidases"/>
    <property type="match status" value="2"/>
</dbReference>
<reference evidence="16" key="1">
    <citation type="submission" date="2022-07" db="EMBL/GenBank/DDBJ databases">
        <title>Genome Sequence of Physisporinus lineatus.</title>
        <authorList>
            <person name="Buettner E."/>
        </authorList>
    </citation>
    <scope>NUCLEOTIDE SEQUENCE</scope>
    <source>
        <strain evidence="16">VT162</strain>
    </source>
</reference>
<dbReference type="Gene3D" id="2.60.40.1180">
    <property type="entry name" value="Golgi alpha-mannosidase II"/>
    <property type="match status" value="2"/>
</dbReference>
<dbReference type="Pfam" id="PF01055">
    <property type="entry name" value="Glyco_hydro_31_2nd"/>
    <property type="match status" value="1"/>
</dbReference>
<keyword evidence="5 10" id="KW-0378">Hydrolase</keyword>
<evidence type="ECO:0000259" key="12">
    <source>
        <dbReference type="Pfam" id="PF01055"/>
    </source>
</evidence>
<gene>
    <name evidence="16" type="ORF">NLI96_g6362</name>
</gene>
<dbReference type="InterPro" id="IPR017853">
    <property type="entry name" value="GH"/>
</dbReference>
<dbReference type="CDD" id="cd06603">
    <property type="entry name" value="GH31_GANC_GANAB_alpha"/>
    <property type="match status" value="1"/>
</dbReference>
<dbReference type="InterPro" id="IPR013780">
    <property type="entry name" value="Glyco_hydro_b"/>
</dbReference>
<dbReference type="GO" id="GO:0030246">
    <property type="term" value="F:carbohydrate binding"/>
    <property type="evidence" value="ECO:0007669"/>
    <property type="project" value="InterPro"/>
</dbReference>
<feature type="domain" description="Glycosyl hydrolase family 31 C-terminal" evidence="15">
    <location>
        <begin position="698"/>
        <end position="794"/>
    </location>
</feature>
<dbReference type="Pfam" id="PF21365">
    <property type="entry name" value="Glyco_hydro_31_3rd"/>
    <property type="match status" value="1"/>
</dbReference>
<keyword evidence="17" id="KW-1185">Reference proteome</keyword>
<evidence type="ECO:0000256" key="10">
    <source>
        <dbReference type="RuleBase" id="RU361185"/>
    </source>
</evidence>